<evidence type="ECO:0000256" key="6">
    <source>
        <dbReference type="ARBA" id="ARBA00022963"/>
    </source>
</evidence>
<dbReference type="PROSITE" id="PS51210">
    <property type="entry name" value="PLA2C"/>
    <property type="match status" value="1"/>
</dbReference>
<dbReference type="Pfam" id="PF01735">
    <property type="entry name" value="PLA2_B"/>
    <property type="match status" value="1"/>
</dbReference>
<dbReference type="PANTHER" id="PTHR10728:SF33">
    <property type="entry name" value="LYSOPHOSPHOLIPASE 1-RELATED"/>
    <property type="match status" value="1"/>
</dbReference>
<dbReference type="SMART" id="SM00022">
    <property type="entry name" value="PLAc"/>
    <property type="match status" value="1"/>
</dbReference>
<keyword evidence="4 11" id="KW-0732">Signal</keyword>
<dbReference type="AlphaFoldDB" id="A0A319D2W8"/>
<evidence type="ECO:0000313" key="13">
    <source>
        <dbReference type="EMBL" id="PYH91600.1"/>
    </source>
</evidence>
<dbReference type="Proteomes" id="UP000247810">
    <property type="component" value="Unassembled WGS sequence"/>
</dbReference>
<dbReference type="PANTHER" id="PTHR10728">
    <property type="entry name" value="CYTOSOLIC PHOSPHOLIPASE A2"/>
    <property type="match status" value="1"/>
</dbReference>
<dbReference type="EC" id="3.1.1.5" evidence="3 11"/>
<dbReference type="Gene3D" id="3.40.1090.10">
    <property type="entry name" value="Cytosolic phospholipase A2 catalytic domain"/>
    <property type="match status" value="1"/>
</dbReference>
<dbReference type="GO" id="GO:0004623">
    <property type="term" value="F:phospholipase A2 activity"/>
    <property type="evidence" value="ECO:0007669"/>
    <property type="project" value="TreeGrafter"/>
</dbReference>
<evidence type="ECO:0000256" key="8">
    <source>
        <dbReference type="ARBA" id="ARBA00023180"/>
    </source>
</evidence>
<comment type="similarity">
    <text evidence="2 11">Belongs to the lysophospholipase family.</text>
</comment>
<evidence type="ECO:0000256" key="1">
    <source>
        <dbReference type="ARBA" id="ARBA00002169"/>
    </source>
</evidence>
<evidence type="ECO:0000256" key="9">
    <source>
        <dbReference type="ARBA" id="ARBA00049531"/>
    </source>
</evidence>
<evidence type="ECO:0000259" key="12">
    <source>
        <dbReference type="PROSITE" id="PS51210"/>
    </source>
</evidence>
<dbReference type="InterPro" id="IPR002642">
    <property type="entry name" value="LysoPLipase_cat_dom"/>
</dbReference>
<protein>
    <recommendedName>
        <fullName evidence="3 11">Lysophospholipase</fullName>
        <ecNumber evidence="3 11">3.1.1.5</ecNumber>
    </recommendedName>
</protein>
<dbReference type="GO" id="GO:0005829">
    <property type="term" value="C:cytosol"/>
    <property type="evidence" value="ECO:0007669"/>
    <property type="project" value="TreeGrafter"/>
</dbReference>
<evidence type="ECO:0000256" key="7">
    <source>
        <dbReference type="ARBA" id="ARBA00023098"/>
    </source>
</evidence>
<feature type="domain" description="PLA2c" evidence="12">
    <location>
        <begin position="4"/>
        <end position="357"/>
    </location>
</feature>
<accession>A0A319D2W8</accession>
<gene>
    <name evidence="13" type="ORF">BO71DRAFT_443064</name>
</gene>
<name>A0A319D2W8_9EURO</name>
<organism evidence="13 14">
    <name type="scientific">Aspergillus ellipticus CBS 707.79</name>
    <dbReference type="NCBI Taxonomy" id="1448320"/>
    <lineage>
        <taxon>Eukaryota</taxon>
        <taxon>Fungi</taxon>
        <taxon>Dikarya</taxon>
        <taxon>Ascomycota</taxon>
        <taxon>Pezizomycotina</taxon>
        <taxon>Eurotiomycetes</taxon>
        <taxon>Eurotiomycetidae</taxon>
        <taxon>Eurotiales</taxon>
        <taxon>Aspergillaceae</taxon>
        <taxon>Aspergillus</taxon>
        <taxon>Aspergillus subgen. Circumdati</taxon>
    </lineage>
</organism>
<dbReference type="GO" id="GO:0004622">
    <property type="term" value="F:phosphatidylcholine lysophospholipase activity"/>
    <property type="evidence" value="ECO:0007669"/>
    <property type="project" value="UniProtKB-EC"/>
</dbReference>
<keyword evidence="6 10" id="KW-0442">Lipid degradation</keyword>
<evidence type="ECO:0000256" key="5">
    <source>
        <dbReference type="ARBA" id="ARBA00022801"/>
    </source>
</evidence>
<dbReference type="InterPro" id="IPR016035">
    <property type="entry name" value="Acyl_Trfase/lysoPLipase"/>
</dbReference>
<feature type="signal peptide" evidence="11">
    <location>
        <begin position="1"/>
        <end position="20"/>
    </location>
</feature>
<evidence type="ECO:0000256" key="2">
    <source>
        <dbReference type="ARBA" id="ARBA00008780"/>
    </source>
</evidence>
<evidence type="ECO:0000313" key="14">
    <source>
        <dbReference type="Proteomes" id="UP000247810"/>
    </source>
</evidence>
<proteinExistence type="inferred from homology"/>
<comment type="function">
    <text evidence="1">Catalyzes the release of fatty acids from lysophospholipids.</text>
</comment>
<sequence length="357" mass="38838">MKVTSLFGSTALSLVSYTTAAPTPEYHHRVSRALPNTSSAYAPVHVTCPENRPTLRSASTLSPEEISWSDTRRGSFRAMLNGAGALKAYDSRTQGANAKGRLGGLLQSTTYISALGGGSWLLGSVVFNNFSSVSALQEDFWNFTSESIIMGPPTMTSAEYWGNITTQVKAKKTAGFITSDADIWGRMEGYYFFNASHGGVNLTWSSLTKTQTLQGGDMPLPLVVVNGISFDKSNDLPTQADPIYEFTPWEFGTYDDSTYGFAPLEYLGTRFVNGVGPENETCVHGNDNAGLVIGTSSDIWNEGGDIAADLHRIIAEIPTNSSEGALLAKEYTTYLQEFFKRCQLNKLNSQWTCSLRP</sequence>
<dbReference type="GO" id="GO:0046475">
    <property type="term" value="P:glycerophospholipid catabolic process"/>
    <property type="evidence" value="ECO:0007669"/>
    <property type="project" value="TreeGrafter"/>
</dbReference>
<dbReference type="GO" id="GO:0005783">
    <property type="term" value="C:endoplasmic reticulum"/>
    <property type="evidence" value="ECO:0007669"/>
    <property type="project" value="TreeGrafter"/>
</dbReference>
<keyword evidence="7 10" id="KW-0443">Lipid metabolism</keyword>
<dbReference type="SUPFAM" id="SSF52151">
    <property type="entry name" value="FabD/lysophospholipase-like"/>
    <property type="match status" value="1"/>
</dbReference>
<evidence type="ECO:0000256" key="4">
    <source>
        <dbReference type="ARBA" id="ARBA00022729"/>
    </source>
</evidence>
<dbReference type="EMBL" id="KZ825940">
    <property type="protein sequence ID" value="PYH91600.1"/>
    <property type="molecule type" value="Genomic_DNA"/>
</dbReference>
<reference evidence="13 14" key="1">
    <citation type="submission" date="2018-02" db="EMBL/GenBank/DDBJ databases">
        <title>The genomes of Aspergillus section Nigri reveals drivers in fungal speciation.</title>
        <authorList>
            <consortium name="DOE Joint Genome Institute"/>
            <person name="Vesth T.C."/>
            <person name="Nybo J."/>
            <person name="Theobald S."/>
            <person name="Brandl J."/>
            <person name="Frisvad J.C."/>
            <person name="Nielsen K.F."/>
            <person name="Lyhne E.K."/>
            <person name="Kogle M.E."/>
            <person name="Kuo A."/>
            <person name="Riley R."/>
            <person name="Clum A."/>
            <person name="Nolan M."/>
            <person name="Lipzen A."/>
            <person name="Salamov A."/>
            <person name="Henrissat B."/>
            <person name="Wiebenga A."/>
            <person name="De vries R.P."/>
            <person name="Grigoriev I.V."/>
            <person name="Mortensen U.H."/>
            <person name="Andersen M.R."/>
            <person name="Baker S.E."/>
        </authorList>
    </citation>
    <scope>NUCLEOTIDE SEQUENCE [LARGE SCALE GENOMIC DNA]</scope>
    <source>
        <strain evidence="13 14">CBS 707.79</strain>
    </source>
</reference>
<dbReference type="VEuPathDB" id="FungiDB:BO71DRAFT_443064"/>
<keyword evidence="14" id="KW-1185">Reference proteome</keyword>
<evidence type="ECO:0000256" key="11">
    <source>
        <dbReference type="RuleBase" id="RU362103"/>
    </source>
</evidence>
<dbReference type="OrthoDB" id="4084751at2759"/>
<dbReference type="STRING" id="1448320.A0A319D2W8"/>
<keyword evidence="5 10" id="KW-0378">Hydrolase</keyword>
<comment type="catalytic activity">
    <reaction evidence="9 11">
        <text>a 1-acyl-sn-glycero-3-phosphocholine + H2O = sn-glycerol 3-phosphocholine + a fatty acid + H(+)</text>
        <dbReference type="Rhea" id="RHEA:15177"/>
        <dbReference type="ChEBI" id="CHEBI:15377"/>
        <dbReference type="ChEBI" id="CHEBI:15378"/>
        <dbReference type="ChEBI" id="CHEBI:16870"/>
        <dbReference type="ChEBI" id="CHEBI:28868"/>
        <dbReference type="ChEBI" id="CHEBI:58168"/>
        <dbReference type="EC" id="3.1.1.5"/>
    </reaction>
</comment>
<evidence type="ECO:0000256" key="10">
    <source>
        <dbReference type="PROSITE-ProRule" id="PRU00555"/>
    </source>
</evidence>
<feature type="chain" id="PRO_5016195543" description="Lysophospholipase" evidence="11">
    <location>
        <begin position="21"/>
        <end position="357"/>
    </location>
</feature>
<evidence type="ECO:0000256" key="3">
    <source>
        <dbReference type="ARBA" id="ARBA00013274"/>
    </source>
</evidence>
<keyword evidence="8" id="KW-0325">Glycoprotein</keyword>